<organism evidence="1 2">
    <name type="scientific">Elysia marginata</name>
    <dbReference type="NCBI Taxonomy" id="1093978"/>
    <lineage>
        <taxon>Eukaryota</taxon>
        <taxon>Metazoa</taxon>
        <taxon>Spiralia</taxon>
        <taxon>Lophotrochozoa</taxon>
        <taxon>Mollusca</taxon>
        <taxon>Gastropoda</taxon>
        <taxon>Heterobranchia</taxon>
        <taxon>Euthyneura</taxon>
        <taxon>Panpulmonata</taxon>
        <taxon>Sacoglossa</taxon>
        <taxon>Placobranchoidea</taxon>
        <taxon>Plakobranchidae</taxon>
        <taxon>Elysia</taxon>
    </lineage>
</organism>
<dbReference type="InterPro" id="IPR052709">
    <property type="entry name" value="Transposase-MT_Hybrid"/>
</dbReference>
<gene>
    <name evidence="1" type="ORF">ElyMa_006013300</name>
</gene>
<reference evidence="1 2" key="1">
    <citation type="journal article" date="2021" name="Elife">
        <title>Chloroplast acquisition without the gene transfer in kleptoplastic sea slugs, Plakobranchus ocellatus.</title>
        <authorList>
            <person name="Maeda T."/>
            <person name="Takahashi S."/>
            <person name="Yoshida T."/>
            <person name="Shimamura S."/>
            <person name="Takaki Y."/>
            <person name="Nagai Y."/>
            <person name="Toyoda A."/>
            <person name="Suzuki Y."/>
            <person name="Arimoto A."/>
            <person name="Ishii H."/>
            <person name="Satoh N."/>
            <person name="Nishiyama T."/>
            <person name="Hasebe M."/>
            <person name="Maruyama T."/>
            <person name="Minagawa J."/>
            <person name="Obokata J."/>
            <person name="Shigenobu S."/>
        </authorList>
    </citation>
    <scope>NUCLEOTIDE SEQUENCE [LARGE SCALE GENOMIC DNA]</scope>
</reference>
<dbReference type="PANTHER" id="PTHR46060:SF1">
    <property type="entry name" value="MARINER MOS1 TRANSPOSASE-LIKE PROTEIN"/>
    <property type="match status" value="1"/>
</dbReference>
<sequence>MDEHRQGRTPSEVTEKNVSTVEKLIMQDKRITVKQLAFETKISIGSVETILHDHLNLNKVSARWVPRLLTTDQKKERVNCCKHLPRAGNK</sequence>
<name>A0AAV4GH93_9GAST</name>
<accession>A0AAV4GH93</accession>
<evidence type="ECO:0000313" key="2">
    <source>
        <dbReference type="Proteomes" id="UP000762676"/>
    </source>
</evidence>
<dbReference type="PANTHER" id="PTHR46060">
    <property type="entry name" value="MARINER MOS1 TRANSPOSASE-LIKE PROTEIN"/>
    <property type="match status" value="1"/>
</dbReference>
<proteinExistence type="predicted"/>
<dbReference type="Proteomes" id="UP000762676">
    <property type="component" value="Unassembled WGS sequence"/>
</dbReference>
<keyword evidence="2" id="KW-1185">Reference proteome</keyword>
<protein>
    <submittedName>
        <fullName evidence="1">Histone-lysine N-methyltransferase SETMAR</fullName>
    </submittedName>
</protein>
<evidence type="ECO:0000313" key="1">
    <source>
        <dbReference type="EMBL" id="GFR84868.1"/>
    </source>
</evidence>
<comment type="caution">
    <text evidence="1">The sequence shown here is derived from an EMBL/GenBank/DDBJ whole genome shotgun (WGS) entry which is preliminary data.</text>
</comment>
<dbReference type="EMBL" id="BMAT01012059">
    <property type="protein sequence ID" value="GFR84868.1"/>
    <property type="molecule type" value="Genomic_DNA"/>
</dbReference>
<dbReference type="AlphaFoldDB" id="A0AAV4GH93"/>